<dbReference type="InterPro" id="IPR026971">
    <property type="entry name" value="CND1/NCAPD3"/>
</dbReference>
<gene>
    <name evidence="10" type="ORF">CEY00_Acc33099</name>
</gene>
<feature type="region of interest" description="Disordered" evidence="8">
    <location>
        <begin position="123"/>
        <end position="161"/>
    </location>
</feature>
<accession>A0A2R6P4A7</accession>
<evidence type="ECO:0000313" key="10">
    <source>
        <dbReference type="EMBL" id="PSR85115.1"/>
    </source>
</evidence>
<dbReference type="GO" id="GO:0007076">
    <property type="term" value="P:mitotic chromosome condensation"/>
    <property type="evidence" value="ECO:0007669"/>
    <property type="project" value="InterPro"/>
</dbReference>
<dbReference type="GO" id="GO:0000779">
    <property type="term" value="C:condensed chromosome, centromeric region"/>
    <property type="evidence" value="ECO:0007669"/>
    <property type="project" value="TreeGrafter"/>
</dbReference>
<dbReference type="SUPFAM" id="SSF48371">
    <property type="entry name" value="ARM repeat"/>
    <property type="match status" value="1"/>
</dbReference>
<dbReference type="PANTHER" id="PTHR14222:SF1">
    <property type="entry name" value="CONDENSIN-2 COMPLEX SUBUNIT D3"/>
    <property type="match status" value="1"/>
</dbReference>
<dbReference type="GO" id="GO:0005634">
    <property type="term" value="C:nucleus"/>
    <property type="evidence" value="ECO:0007669"/>
    <property type="project" value="UniProtKB-SubCell"/>
</dbReference>
<sequence length="1321" mass="145455">MEEAIDRIVSELETHHSLANSNFQTSISESTLFDLQTLLDNSLTTKNPFEIERLYDSLSSNNLSPSSLLHPIASSMDSGPTHLALLASKLYLSLILSPNAPVFTLFTPMAFLSLLRSIRRSLKNPNSVPSSAEKRARKKKGSGGAGSSLNRNRRIEGDEDEREERRFDVRDLFPVLERLELVLGLVHLDRFPDSLKSLIQTVGEIPVMAVELCGSTAIYGKVCDLCSRILSEILSPEHGDQAITAAEVLKSLSQAILLLKSQARTFALGFVVNKMVGLAKDSGEIKKAILNLPKYLMHKAPEKSEPRASAVDSIMEIVKALECEDQIGFAEYVVKMTQGKSHLRLVAVDLLPMLITSSRDPLGLNSVTGVENSWGLRCLEALIQRCSDGTAAIRARAMTNLAQLVGVLSGDDRSKEVLKEVMKFCNAKCSSAVNGMNDLLRKRCSDEKAAVRKAALFLISKLIALLGGAVDDDLLKTTGMACSDPLVSIRKAAVSALSEAFRTFSDDSVTKEWLHSVPRLITDNETSIQEECENLFLELVLDRVSRAGNTNFQNSKSVFYGFEREIDLLFPEGVLGLLKEICNGEVAPWVKKICKSLGKKKRLKPKLASSLQNIIRTSESVWLSHSMPIEKWTAPPGAWLLLSEASAFLSKAVDWEFLRHQWELLDKYVPDGEVKSPLELGLADEEVVGIESNSVAWAGDRVCLLQTISNVSVDLPPEPAADLAHKLLQRIEEFNMHSTEVNAHVKALRTLCKRKASNPEEADGLVMKWVQQLLSKASQILEMYMSKNSEANKDNTFLTPPVSGSRKGRRAAASMSQAIIAAYTIGSLVIVCPSIDLKAIVPVLHTIITSGSSDPKLNKLPGTAVSIKHTDPSLYIQAWLTMGKVCLVDGKLAKRYIPLFVQELEKSDCAALRNNIVVMMADFCIRYTALVDCYISKITKCLRDPCELVRRQTFVLLSRLLQRDYVKWRGVLFLRFLLSLVDESEKIRQLADFLFGNILKAKAPLLAYNSFVEAIFVLNDCDPHNGHSRSQSSRAESRLFSIRGNDDKSWSKRMHIYVSLLKQMAPEHLLATFAKVCVEILASASDGILNTEDATGQAVLQDAFQILACKEIRIPFSRGPSSDLGDMDDEGGDSGGGAAAAAARGRVITQAVKKGLIQNTIPIFIELKRLLESKNSPLIGSLMECLRILLKDYKNEIDEILVADKQLQKELVYDMQKYESLKAKSTAAQAYHSPSVSKVASERNVHNKVPEKLKSGNSKVASAMADVVATATARSVLREVNRGASTPPLSAMSVPKLKPSNSSAVLESLRRMPCFDSDEEN</sequence>
<dbReference type="Pfam" id="PF12717">
    <property type="entry name" value="Cnd1"/>
    <property type="match status" value="2"/>
</dbReference>
<dbReference type="InterPro" id="IPR016024">
    <property type="entry name" value="ARM-type_fold"/>
</dbReference>
<proteinExistence type="predicted"/>
<dbReference type="Proteomes" id="UP000241394">
    <property type="component" value="Chromosome LG29"/>
</dbReference>
<dbReference type="InterPro" id="IPR011989">
    <property type="entry name" value="ARM-like"/>
</dbReference>
<evidence type="ECO:0000256" key="1">
    <source>
        <dbReference type="ARBA" id="ARBA00004123"/>
    </source>
</evidence>
<evidence type="ECO:0000256" key="3">
    <source>
        <dbReference type="ARBA" id="ARBA00022776"/>
    </source>
</evidence>
<keyword evidence="11" id="KW-1185">Reference proteome</keyword>
<evidence type="ECO:0000259" key="9">
    <source>
        <dbReference type="Pfam" id="PF12717"/>
    </source>
</evidence>
<dbReference type="FunCoup" id="A0A2R6P4A7">
    <property type="interactions" value="2037"/>
</dbReference>
<dbReference type="PANTHER" id="PTHR14222">
    <property type="entry name" value="CONDENSIN"/>
    <property type="match status" value="1"/>
</dbReference>
<dbReference type="GO" id="GO:0051301">
    <property type="term" value="P:cell division"/>
    <property type="evidence" value="ECO:0007669"/>
    <property type="project" value="UniProtKB-KW"/>
</dbReference>
<evidence type="ECO:0000256" key="7">
    <source>
        <dbReference type="SAM" id="Coils"/>
    </source>
</evidence>
<evidence type="ECO:0000256" key="5">
    <source>
        <dbReference type="ARBA" id="ARBA00023242"/>
    </source>
</evidence>
<feature type="coiled-coil region" evidence="7">
    <location>
        <begin position="1183"/>
        <end position="1210"/>
    </location>
</feature>
<dbReference type="Gene3D" id="1.25.10.10">
    <property type="entry name" value="Leucine-rich Repeat Variant"/>
    <property type="match status" value="1"/>
</dbReference>
<keyword evidence="2" id="KW-0132">Cell division</keyword>
<keyword evidence="6" id="KW-0131">Cell cycle</keyword>
<feature type="region of interest" description="Disordered" evidence="8">
    <location>
        <begin position="1280"/>
        <end position="1321"/>
    </location>
</feature>
<keyword evidence="3" id="KW-0498">Mitosis</keyword>
<evidence type="ECO:0000256" key="4">
    <source>
        <dbReference type="ARBA" id="ARBA00023067"/>
    </source>
</evidence>
<dbReference type="Gramene" id="PSR85115">
    <property type="protein sequence ID" value="PSR85115"/>
    <property type="gene ID" value="CEY00_Acc33099"/>
</dbReference>
<reference evidence="11" key="2">
    <citation type="journal article" date="2018" name="BMC Genomics">
        <title>A manually annotated Actinidia chinensis var. chinensis (kiwifruit) genome highlights the challenges associated with draft genomes and gene prediction in plants.</title>
        <authorList>
            <person name="Pilkington S.M."/>
            <person name="Crowhurst R."/>
            <person name="Hilario E."/>
            <person name="Nardozza S."/>
            <person name="Fraser L."/>
            <person name="Peng Y."/>
            <person name="Gunaseelan K."/>
            <person name="Simpson R."/>
            <person name="Tahir J."/>
            <person name="Deroles S.C."/>
            <person name="Templeton K."/>
            <person name="Luo Z."/>
            <person name="Davy M."/>
            <person name="Cheng C."/>
            <person name="McNeilage M."/>
            <person name="Scaglione D."/>
            <person name="Liu Y."/>
            <person name="Zhang Q."/>
            <person name="Datson P."/>
            <person name="De Silva N."/>
            <person name="Gardiner S.E."/>
            <person name="Bassett H."/>
            <person name="Chagne D."/>
            <person name="McCallum J."/>
            <person name="Dzierzon H."/>
            <person name="Deng C."/>
            <person name="Wang Y.Y."/>
            <person name="Barron L."/>
            <person name="Manako K."/>
            <person name="Bowen J."/>
            <person name="Foster T.M."/>
            <person name="Erridge Z.A."/>
            <person name="Tiffin H."/>
            <person name="Waite C.N."/>
            <person name="Davies K.M."/>
            <person name="Grierson E.P."/>
            <person name="Laing W.A."/>
            <person name="Kirk R."/>
            <person name="Chen X."/>
            <person name="Wood M."/>
            <person name="Montefiori M."/>
            <person name="Brummell D.A."/>
            <person name="Schwinn K.E."/>
            <person name="Catanach A."/>
            <person name="Fullerton C."/>
            <person name="Li D."/>
            <person name="Meiyalaghan S."/>
            <person name="Nieuwenhuizen N."/>
            <person name="Read N."/>
            <person name="Prakash R."/>
            <person name="Hunter D."/>
            <person name="Zhang H."/>
            <person name="McKenzie M."/>
            <person name="Knabel M."/>
            <person name="Harris A."/>
            <person name="Allan A.C."/>
            <person name="Gleave A."/>
            <person name="Chen A."/>
            <person name="Janssen B.J."/>
            <person name="Plunkett B."/>
            <person name="Ampomah-Dwamena C."/>
            <person name="Voogd C."/>
            <person name="Leif D."/>
            <person name="Lafferty D."/>
            <person name="Souleyre E.J.F."/>
            <person name="Varkonyi-Gasic E."/>
            <person name="Gambi F."/>
            <person name="Hanley J."/>
            <person name="Yao J.L."/>
            <person name="Cheung J."/>
            <person name="David K.M."/>
            <person name="Warren B."/>
            <person name="Marsh K."/>
            <person name="Snowden K.C."/>
            <person name="Lin-Wang K."/>
            <person name="Brian L."/>
            <person name="Martinez-Sanchez M."/>
            <person name="Wang M."/>
            <person name="Ileperuma N."/>
            <person name="Macnee N."/>
            <person name="Campin R."/>
            <person name="McAtee P."/>
            <person name="Drummond R.S.M."/>
            <person name="Espley R.V."/>
            <person name="Ireland H.S."/>
            <person name="Wu R."/>
            <person name="Atkinson R.G."/>
            <person name="Karunairetnam S."/>
            <person name="Bulley S."/>
            <person name="Chunkath S."/>
            <person name="Hanley Z."/>
            <person name="Storey R."/>
            <person name="Thrimawithana A.H."/>
            <person name="Thomson S."/>
            <person name="David C."/>
            <person name="Testolin R."/>
            <person name="Huang H."/>
            <person name="Hellens R.P."/>
            <person name="Schaffer R.J."/>
        </authorList>
    </citation>
    <scope>NUCLEOTIDE SEQUENCE [LARGE SCALE GENOMIC DNA]</scope>
    <source>
        <strain evidence="11">cv. Red5</strain>
    </source>
</reference>
<dbReference type="EMBL" id="NKQK01000029">
    <property type="protein sequence ID" value="PSR85115.1"/>
    <property type="molecule type" value="Genomic_DNA"/>
</dbReference>
<dbReference type="OrthoDB" id="10263978at2759"/>
<evidence type="ECO:0000256" key="6">
    <source>
        <dbReference type="ARBA" id="ARBA00023306"/>
    </source>
</evidence>
<protein>
    <submittedName>
        <fullName evidence="10">Condensin-2 complex subunit like</fullName>
    </submittedName>
</protein>
<dbReference type="InParanoid" id="A0A2R6P4A7"/>
<evidence type="ECO:0000256" key="2">
    <source>
        <dbReference type="ARBA" id="ARBA00022618"/>
    </source>
</evidence>
<dbReference type="GO" id="GO:0042393">
    <property type="term" value="F:histone binding"/>
    <property type="evidence" value="ECO:0007669"/>
    <property type="project" value="TreeGrafter"/>
</dbReference>
<keyword evidence="7" id="KW-0175">Coiled coil</keyword>
<evidence type="ECO:0000313" key="11">
    <source>
        <dbReference type="Proteomes" id="UP000241394"/>
    </source>
</evidence>
<keyword evidence="4" id="KW-0226">DNA condensation</keyword>
<evidence type="ECO:0000256" key="8">
    <source>
        <dbReference type="SAM" id="MobiDB-lite"/>
    </source>
</evidence>
<feature type="domain" description="Condensin complex subunit 1 C-terminal" evidence="9">
    <location>
        <begin position="424"/>
        <end position="544"/>
    </location>
</feature>
<name>A0A2R6P4A7_ACTCC</name>
<dbReference type="InterPro" id="IPR032682">
    <property type="entry name" value="Cnd1_C"/>
</dbReference>
<dbReference type="STRING" id="1590841.A0A2R6P4A7"/>
<feature type="domain" description="Condensin complex subunit 1 C-terminal" evidence="9">
    <location>
        <begin position="912"/>
        <end position="1024"/>
    </location>
</feature>
<organism evidence="10 11">
    <name type="scientific">Actinidia chinensis var. chinensis</name>
    <name type="common">Chinese soft-hair kiwi</name>
    <dbReference type="NCBI Taxonomy" id="1590841"/>
    <lineage>
        <taxon>Eukaryota</taxon>
        <taxon>Viridiplantae</taxon>
        <taxon>Streptophyta</taxon>
        <taxon>Embryophyta</taxon>
        <taxon>Tracheophyta</taxon>
        <taxon>Spermatophyta</taxon>
        <taxon>Magnoliopsida</taxon>
        <taxon>eudicotyledons</taxon>
        <taxon>Gunneridae</taxon>
        <taxon>Pentapetalae</taxon>
        <taxon>asterids</taxon>
        <taxon>Ericales</taxon>
        <taxon>Actinidiaceae</taxon>
        <taxon>Actinidia</taxon>
    </lineage>
</organism>
<comment type="caution">
    <text evidence="10">The sequence shown here is derived from an EMBL/GenBank/DDBJ whole genome shotgun (WGS) entry which is preliminary data.</text>
</comment>
<comment type="subcellular location">
    <subcellularLocation>
        <location evidence="1">Nucleus</location>
    </subcellularLocation>
</comment>
<dbReference type="GO" id="GO:0000796">
    <property type="term" value="C:condensin complex"/>
    <property type="evidence" value="ECO:0007669"/>
    <property type="project" value="TreeGrafter"/>
</dbReference>
<dbReference type="OMA" id="KYRQFAV"/>
<keyword evidence="5" id="KW-0539">Nucleus</keyword>
<reference evidence="10 11" key="1">
    <citation type="submission" date="2017-07" db="EMBL/GenBank/DDBJ databases">
        <title>An improved, manually edited Actinidia chinensis var. chinensis (kiwifruit) genome highlights the challenges associated with draft genomes and gene prediction in plants.</title>
        <authorList>
            <person name="Pilkington S."/>
            <person name="Crowhurst R."/>
            <person name="Hilario E."/>
            <person name="Nardozza S."/>
            <person name="Fraser L."/>
            <person name="Peng Y."/>
            <person name="Gunaseelan K."/>
            <person name="Simpson R."/>
            <person name="Tahir J."/>
            <person name="Deroles S."/>
            <person name="Templeton K."/>
            <person name="Luo Z."/>
            <person name="Davy M."/>
            <person name="Cheng C."/>
            <person name="Mcneilage M."/>
            <person name="Scaglione D."/>
            <person name="Liu Y."/>
            <person name="Zhang Q."/>
            <person name="Datson P."/>
            <person name="De Silva N."/>
            <person name="Gardiner S."/>
            <person name="Bassett H."/>
            <person name="Chagne D."/>
            <person name="Mccallum J."/>
            <person name="Dzierzon H."/>
            <person name="Deng C."/>
            <person name="Wang Y.-Y."/>
            <person name="Barron N."/>
            <person name="Manako K."/>
            <person name="Bowen J."/>
            <person name="Foster T."/>
            <person name="Erridge Z."/>
            <person name="Tiffin H."/>
            <person name="Waite C."/>
            <person name="Davies K."/>
            <person name="Grierson E."/>
            <person name="Laing W."/>
            <person name="Kirk R."/>
            <person name="Chen X."/>
            <person name="Wood M."/>
            <person name="Montefiori M."/>
            <person name="Brummell D."/>
            <person name="Schwinn K."/>
            <person name="Catanach A."/>
            <person name="Fullerton C."/>
            <person name="Li D."/>
            <person name="Meiyalaghan S."/>
            <person name="Nieuwenhuizen N."/>
            <person name="Read N."/>
            <person name="Prakash R."/>
            <person name="Hunter D."/>
            <person name="Zhang H."/>
            <person name="Mckenzie M."/>
            <person name="Knabel M."/>
            <person name="Harris A."/>
            <person name="Allan A."/>
            <person name="Chen A."/>
            <person name="Janssen B."/>
            <person name="Plunkett B."/>
            <person name="Dwamena C."/>
            <person name="Voogd C."/>
            <person name="Leif D."/>
            <person name="Lafferty D."/>
            <person name="Souleyre E."/>
            <person name="Varkonyi-Gasic E."/>
            <person name="Gambi F."/>
            <person name="Hanley J."/>
            <person name="Yao J.-L."/>
            <person name="Cheung J."/>
            <person name="David K."/>
            <person name="Warren B."/>
            <person name="Marsh K."/>
            <person name="Snowden K."/>
            <person name="Lin-Wang K."/>
            <person name="Brian L."/>
            <person name="Martinez-Sanchez M."/>
            <person name="Wang M."/>
            <person name="Ileperuma N."/>
            <person name="Macnee N."/>
            <person name="Campin R."/>
            <person name="Mcatee P."/>
            <person name="Drummond R."/>
            <person name="Espley R."/>
            <person name="Ireland H."/>
            <person name="Wu R."/>
            <person name="Atkinson R."/>
            <person name="Karunairetnam S."/>
            <person name="Bulley S."/>
            <person name="Chunkath S."/>
            <person name="Hanley Z."/>
            <person name="Storey R."/>
            <person name="Thrimawithana A."/>
            <person name="Thomson S."/>
            <person name="David C."/>
            <person name="Testolin R."/>
        </authorList>
    </citation>
    <scope>NUCLEOTIDE SEQUENCE [LARGE SCALE GENOMIC DNA]</scope>
    <source>
        <strain evidence="11">cv. Red5</strain>
        <tissue evidence="10">Young leaf</tissue>
    </source>
</reference>
<dbReference type="GO" id="GO:0010032">
    <property type="term" value="P:meiotic chromosome condensation"/>
    <property type="evidence" value="ECO:0007669"/>
    <property type="project" value="TreeGrafter"/>
</dbReference>